<dbReference type="Gene3D" id="3.55.50.30">
    <property type="match status" value="1"/>
</dbReference>
<dbReference type="PANTHER" id="PTHR30273">
    <property type="entry name" value="PERIPLASMIC SIGNAL SENSOR AND SIGMA FACTOR ACTIVATOR FECR-RELATED"/>
    <property type="match status" value="1"/>
</dbReference>
<reference evidence="3 4" key="1">
    <citation type="submission" date="2023-03" db="EMBL/GenBank/DDBJ databases">
        <title>Draft genome sequence of Thalassotalea insulae KCTC 62186T.</title>
        <authorList>
            <person name="Sawabe T."/>
        </authorList>
    </citation>
    <scope>NUCLEOTIDE SEQUENCE [LARGE SCALE GENOMIC DNA]</scope>
    <source>
        <strain evidence="3 4">KCTC 62186</strain>
    </source>
</reference>
<comment type="caution">
    <text evidence="3">The sequence shown here is derived from an EMBL/GenBank/DDBJ whole genome shotgun (WGS) entry which is preliminary data.</text>
</comment>
<dbReference type="InterPro" id="IPR006860">
    <property type="entry name" value="FecR"/>
</dbReference>
<keyword evidence="1" id="KW-0812">Transmembrane</keyword>
<keyword evidence="4" id="KW-1185">Reference proteome</keyword>
<sequence>MSEQLITEQIKKQARHWVCCLNRGLHHEEKPQLIAWVNQSPAHHQAIYKMATFFDNISELKTLNGVFPLAQQPSIISGKDFKWLLAILVSILLIFISLPLKTMLFDSNSQSFPVQTYTTNIGEIISVELTDGSKITLNTHSQVRVSYTDNHRNINLLYGEAQFDVAKDSSRPFTVTSGSKAFTALGTIFNVQKNNESDMELIVNEGQVLVSNSQLTNHQLQTLISEEIDKFESSKIITDNEKSVISNNVQQPTNSLSKKQSANELAWQQGMLVFNGETLAQALNEVSRYSKVQFEITDSSINDVKIAGYFKAGDIDGLLAALSYNFGIKSKFNATNSVQLSQQPTKS</sequence>
<accession>A0ABQ6GW86</accession>
<dbReference type="PANTHER" id="PTHR30273:SF2">
    <property type="entry name" value="PROTEIN FECR"/>
    <property type="match status" value="1"/>
</dbReference>
<keyword evidence="1" id="KW-1133">Transmembrane helix</keyword>
<gene>
    <name evidence="3" type="ORF">tinsulaeT_29340</name>
</gene>
<dbReference type="PIRSF" id="PIRSF018266">
    <property type="entry name" value="FecR"/>
    <property type="match status" value="1"/>
</dbReference>
<feature type="domain" description="FecR protein" evidence="2">
    <location>
        <begin position="116"/>
        <end position="208"/>
    </location>
</feature>
<dbReference type="InterPro" id="IPR012373">
    <property type="entry name" value="Ferrdict_sens_TM"/>
</dbReference>
<evidence type="ECO:0000313" key="4">
    <source>
        <dbReference type="Proteomes" id="UP001157186"/>
    </source>
</evidence>
<dbReference type="RefSeq" id="WP_284245513.1">
    <property type="nucleotide sequence ID" value="NZ_BSST01000001.1"/>
</dbReference>
<dbReference type="EMBL" id="BSST01000001">
    <property type="protein sequence ID" value="GLX79594.1"/>
    <property type="molecule type" value="Genomic_DNA"/>
</dbReference>
<dbReference type="Proteomes" id="UP001157186">
    <property type="component" value="Unassembled WGS sequence"/>
</dbReference>
<feature type="transmembrane region" description="Helical" evidence="1">
    <location>
        <begin position="81"/>
        <end position="100"/>
    </location>
</feature>
<keyword evidence="1" id="KW-0472">Membrane</keyword>
<name>A0ABQ6GW86_9GAMM</name>
<dbReference type="Gene3D" id="2.60.120.1440">
    <property type="match status" value="1"/>
</dbReference>
<evidence type="ECO:0000313" key="3">
    <source>
        <dbReference type="EMBL" id="GLX79594.1"/>
    </source>
</evidence>
<evidence type="ECO:0000256" key="1">
    <source>
        <dbReference type="SAM" id="Phobius"/>
    </source>
</evidence>
<organism evidence="3 4">
    <name type="scientific">Thalassotalea insulae</name>
    <dbReference type="NCBI Taxonomy" id="2056778"/>
    <lineage>
        <taxon>Bacteria</taxon>
        <taxon>Pseudomonadati</taxon>
        <taxon>Pseudomonadota</taxon>
        <taxon>Gammaproteobacteria</taxon>
        <taxon>Alteromonadales</taxon>
        <taxon>Colwelliaceae</taxon>
        <taxon>Thalassotalea</taxon>
    </lineage>
</organism>
<dbReference type="Pfam" id="PF04773">
    <property type="entry name" value="FecR"/>
    <property type="match status" value="1"/>
</dbReference>
<protein>
    <recommendedName>
        <fullName evidence="2">FecR protein domain-containing protein</fullName>
    </recommendedName>
</protein>
<proteinExistence type="predicted"/>
<evidence type="ECO:0000259" key="2">
    <source>
        <dbReference type="Pfam" id="PF04773"/>
    </source>
</evidence>